<proteinExistence type="predicted"/>
<accession>A0ACD5Y8J8</accession>
<sequence>MTSQPAKGLDQPVAERTRAATKWRDWKNLPTDLVEDIADRLLTFDVAEYLRFRAACKPWRDCTDNPRAGDEMDARFRPRDWIVLYRCRDPSGRTLMNVATGARIYVDFPELATHHQLGTADGLLVLINKGSNDVSILNPLTGALIRFPPLTINAAVNMPSVYDPSSFPMGWDPTSVTGASIDDSMSPSTLVLCLRPGWHLIVCAKPNDENWAYGRVAKQRTTDKVALLQSPVTFGGRCYFTTVAGAIMTLDFSPGARWPLLTFLLDEDPPVNTEISSFLVRSQGRMLMVCYMFGANLVLGGGYDETEIFMWRGCPSRMEVFEVDVVGRRLVPQSGVGDGQAAFVGATHTVMVSTKKFPKIAANSVYLNYYLRQRGHFGAYHFEDRTATLPRAPKGRSGRFYPCACHWELEDYLVCEKGYHKDYLLYLLADLL</sequence>
<protein>
    <submittedName>
        <fullName evidence="1">Uncharacterized protein</fullName>
    </submittedName>
</protein>
<dbReference type="Proteomes" id="UP001732700">
    <property type="component" value="Chromosome 5C"/>
</dbReference>
<dbReference type="EnsemblPlants" id="AVESA.00010b.r2.5CG0932890.1">
    <property type="protein sequence ID" value="AVESA.00010b.r2.5CG0932890.1.CDS.1"/>
    <property type="gene ID" value="AVESA.00010b.r2.5CG0932890"/>
</dbReference>
<reference evidence="1" key="2">
    <citation type="submission" date="2025-09" db="UniProtKB">
        <authorList>
            <consortium name="EnsemblPlants"/>
        </authorList>
    </citation>
    <scope>IDENTIFICATION</scope>
</reference>
<keyword evidence="2" id="KW-1185">Reference proteome</keyword>
<reference evidence="1" key="1">
    <citation type="submission" date="2021-05" db="EMBL/GenBank/DDBJ databases">
        <authorList>
            <person name="Scholz U."/>
            <person name="Mascher M."/>
            <person name="Fiebig A."/>
        </authorList>
    </citation>
    <scope>NUCLEOTIDE SEQUENCE [LARGE SCALE GENOMIC DNA]</scope>
</reference>
<organism evidence="1 2">
    <name type="scientific">Avena sativa</name>
    <name type="common">Oat</name>
    <dbReference type="NCBI Taxonomy" id="4498"/>
    <lineage>
        <taxon>Eukaryota</taxon>
        <taxon>Viridiplantae</taxon>
        <taxon>Streptophyta</taxon>
        <taxon>Embryophyta</taxon>
        <taxon>Tracheophyta</taxon>
        <taxon>Spermatophyta</taxon>
        <taxon>Magnoliopsida</taxon>
        <taxon>Liliopsida</taxon>
        <taxon>Poales</taxon>
        <taxon>Poaceae</taxon>
        <taxon>BOP clade</taxon>
        <taxon>Pooideae</taxon>
        <taxon>Poodae</taxon>
        <taxon>Poeae</taxon>
        <taxon>Poeae Chloroplast Group 1 (Aveneae type)</taxon>
        <taxon>Aveninae</taxon>
        <taxon>Avena</taxon>
    </lineage>
</organism>
<evidence type="ECO:0000313" key="1">
    <source>
        <dbReference type="EnsemblPlants" id="AVESA.00010b.r2.5CG0932890.1.CDS.1"/>
    </source>
</evidence>
<evidence type="ECO:0000313" key="2">
    <source>
        <dbReference type="Proteomes" id="UP001732700"/>
    </source>
</evidence>
<name>A0ACD5Y8J8_AVESA</name>